<accession>A0A7I4YHM6</accession>
<dbReference type="InterPro" id="IPR035126">
    <property type="entry name" value="SCVP"/>
</dbReference>
<dbReference type="WBParaSite" id="HCON_00092040-00001">
    <property type="protein sequence ID" value="HCON_00092040-00001"/>
    <property type="gene ID" value="HCON_00092040"/>
</dbReference>
<dbReference type="AlphaFoldDB" id="A0A7I4YHM6"/>
<protein>
    <submittedName>
        <fullName evidence="3">Lipoprotein</fullName>
    </submittedName>
</protein>
<keyword evidence="2" id="KW-1185">Reference proteome</keyword>
<feature type="signal peptide" evidence="1">
    <location>
        <begin position="1"/>
        <end position="16"/>
    </location>
</feature>
<evidence type="ECO:0000313" key="2">
    <source>
        <dbReference type="Proteomes" id="UP000025227"/>
    </source>
</evidence>
<name>A0A7I4YHM6_HAECO</name>
<dbReference type="PROSITE" id="PS51257">
    <property type="entry name" value="PROKAR_LIPOPROTEIN"/>
    <property type="match status" value="1"/>
</dbReference>
<reference evidence="3" key="1">
    <citation type="submission" date="2020-12" db="UniProtKB">
        <authorList>
            <consortium name="WormBaseParasite"/>
        </authorList>
    </citation>
    <scope>IDENTIFICATION</scope>
    <source>
        <strain evidence="3">MHco3</strain>
    </source>
</reference>
<keyword evidence="1" id="KW-0732">Signal</keyword>
<dbReference type="Proteomes" id="UP000025227">
    <property type="component" value="Unplaced"/>
</dbReference>
<organism evidence="2 3">
    <name type="scientific">Haemonchus contortus</name>
    <name type="common">Barber pole worm</name>
    <dbReference type="NCBI Taxonomy" id="6289"/>
    <lineage>
        <taxon>Eukaryota</taxon>
        <taxon>Metazoa</taxon>
        <taxon>Ecdysozoa</taxon>
        <taxon>Nematoda</taxon>
        <taxon>Chromadorea</taxon>
        <taxon>Rhabditida</taxon>
        <taxon>Rhabditina</taxon>
        <taxon>Rhabditomorpha</taxon>
        <taxon>Strongyloidea</taxon>
        <taxon>Trichostrongylidae</taxon>
        <taxon>Haemonchus</taxon>
    </lineage>
</organism>
<feature type="chain" id="PRO_5029472002" evidence="1">
    <location>
        <begin position="17"/>
        <end position="116"/>
    </location>
</feature>
<proteinExistence type="predicted"/>
<dbReference type="OMA" id="MYERMIM"/>
<dbReference type="OrthoDB" id="10472629at2759"/>
<evidence type="ECO:0000313" key="3">
    <source>
        <dbReference type="WBParaSite" id="HCON_00092040-00001"/>
    </source>
</evidence>
<evidence type="ECO:0000256" key="1">
    <source>
        <dbReference type="SAM" id="SignalP"/>
    </source>
</evidence>
<sequence>MLRPTILVAIIGSVTSCKPTTTTTAAGTETAETTLVSLMNWNQSANQGFQQMYEREATPKLSLTGDIKSIQAEDVNGWYALKYTIANTTCSEVKSTVNRSIIGNGEYFRNATTTCS</sequence>
<dbReference type="Pfam" id="PF17619">
    <property type="entry name" value="SCVP"/>
    <property type="match status" value="1"/>
</dbReference>